<proteinExistence type="predicted"/>
<dbReference type="Gene3D" id="2.20.25.110">
    <property type="entry name" value="S-adenosyl-L-methionine-dependent methyltransferases"/>
    <property type="match status" value="1"/>
</dbReference>
<dbReference type="SUPFAM" id="SSF53335">
    <property type="entry name" value="S-adenosyl-L-methionine-dependent methyltransferases"/>
    <property type="match status" value="1"/>
</dbReference>
<keyword evidence="1 3" id="KW-0808">Transferase</keyword>
<dbReference type="EMBL" id="JACEGA010000001">
    <property type="protein sequence ID" value="MBB2181388.1"/>
    <property type="molecule type" value="Genomic_DNA"/>
</dbReference>
<evidence type="ECO:0000313" key="3">
    <source>
        <dbReference type="EMBL" id="MBB2181388.1"/>
    </source>
</evidence>
<dbReference type="RefSeq" id="WP_228351167.1">
    <property type="nucleotide sequence ID" value="NZ_JACEGA010000001.1"/>
</dbReference>
<keyword evidence="3" id="KW-0489">Methyltransferase</keyword>
<evidence type="ECO:0000256" key="1">
    <source>
        <dbReference type="ARBA" id="ARBA00022679"/>
    </source>
</evidence>
<protein>
    <submittedName>
        <fullName evidence="3">Class I SAM-dependent methyltransferase</fullName>
    </submittedName>
</protein>
<comment type="caution">
    <text evidence="3">The sequence shown here is derived from an EMBL/GenBank/DDBJ whole genome shotgun (WGS) entry which is preliminary data.</text>
</comment>
<name>A0A839JVY6_9FIRM</name>
<dbReference type="AlphaFoldDB" id="A0A839JVY6"/>
<evidence type="ECO:0000313" key="4">
    <source>
        <dbReference type="Proteomes" id="UP000574276"/>
    </source>
</evidence>
<dbReference type="InterPro" id="IPR029063">
    <property type="entry name" value="SAM-dependent_MTases_sf"/>
</dbReference>
<accession>A0A839JVY6</accession>
<sequence>MLKKLFEYVSNKPEIYAPSTSKFWDDEHISKGMLQAHLDPEWDAATRNHNFITKSVEWIASIADPNQYPDLLDLGCGPGLYAERFYNKGYRVTGIDYSRRSIDYAINNGKVNGSRITYLYQNYLDITYREEFDVITLIYCDFSVLSSQDRARLLKSIYRALKPGGIFILDSFTPNQYKDREETKDWYYSESGFWRECAHICLNSFYKYDDQRTMLNQTVVITEDSIECYNIWDHTYTREELEEELIKTGFATVDFYGDVAGAEYQPDGSLMCAVAKKNGEV</sequence>
<dbReference type="GO" id="GO:0008168">
    <property type="term" value="F:methyltransferase activity"/>
    <property type="evidence" value="ECO:0007669"/>
    <property type="project" value="UniProtKB-KW"/>
</dbReference>
<dbReference type="Pfam" id="PF13649">
    <property type="entry name" value="Methyltransf_25"/>
    <property type="match status" value="1"/>
</dbReference>
<keyword evidence="4" id="KW-1185">Reference proteome</keyword>
<gene>
    <name evidence="3" type="ORF">H0486_00570</name>
</gene>
<dbReference type="Gene3D" id="3.40.50.150">
    <property type="entry name" value="Vaccinia Virus protein VP39"/>
    <property type="match status" value="1"/>
</dbReference>
<dbReference type="GO" id="GO:0032259">
    <property type="term" value="P:methylation"/>
    <property type="evidence" value="ECO:0007669"/>
    <property type="project" value="UniProtKB-KW"/>
</dbReference>
<evidence type="ECO:0000259" key="2">
    <source>
        <dbReference type="Pfam" id="PF13649"/>
    </source>
</evidence>
<dbReference type="CDD" id="cd02440">
    <property type="entry name" value="AdoMet_MTases"/>
    <property type="match status" value="1"/>
</dbReference>
<dbReference type="InterPro" id="IPR041698">
    <property type="entry name" value="Methyltransf_25"/>
</dbReference>
<dbReference type="Proteomes" id="UP000574276">
    <property type="component" value="Unassembled WGS sequence"/>
</dbReference>
<organism evidence="3 4">
    <name type="scientific">Variimorphobacter saccharofermentans</name>
    <dbReference type="NCBI Taxonomy" id="2755051"/>
    <lineage>
        <taxon>Bacteria</taxon>
        <taxon>Bacillati</taxon>
        <taxon>Bacillota</taxon>
        <taxon>Clostridia</taxon>
        <taxon>Lachnospirales</taxon>
        <taxon>Lachnospiraceae</taxon>
        <taxon>Variimorphobacter</taxon>
    </lineage>
</organism>
<feature type="domain" description="Methyltransferase" evidence="2">
    <location>
        <begin position="72"/>
        <end position="165"/>
    </location>
</feature>
<dbReference type="PANTHER" id="PTHR43861">
    <property type="entry name" value="TRANS-ACONITATE 2-METHYLTRANSFERASE-RELATED"/>
    <property type="match status" value="1"/>
</dbReference>
<reference evidence="3 4" key="1">
    <citation type="submission" date="2020-07" db="EMBL/GenBank/DDBJ databases">
        <title>Characterization and genome sequencing of isolate MD1, a novel member within the family Lachnospiraceae.</title>
        <authorList>
            <person name="Rettenmaier R."/>
            <person name="Di Bello L."/>
            <person name="Zinser C."/>
            <person name="Scheitz K."/>
            <person name="Liebl W."/>
            <person name="Zverlov V."/>
        </authorList>
    </citation>
    <scope>NUCLEOTIDE SEQUENCE [LARGE SCALE GENOMIC DNA]</scope>
    <source>
        <strain evidence="3 4">MD1</strain>
    </source>
</reference>